<feature type="region of interest" description="Disordered" evidence="1">
    <location>
        <begin position="170"/>
        <end position="204"/>
    </location>
</feature>
<evidence type="ECO:0008006" key="5">
    <source>
        <dbReference type="Google" id="ProtNLM"/>
    </source>
</evidence>
<feature type="transmembrane region" description="Helical" evidence="2">
    <location>
        <begin position="6"/>
        <end position="23"/>
    </location>
</feature>
<evidence type="ECO:0000256" key="1">
    <source>
        <dbReference type="SAM" id="MobiDB-lite"/>
    </source>
</evidence>
<keyword evidence="2" id="KW-1133">Transmembrane helix</keyword>
<evidence type="ECO:0000256" key="2">
    <source>
        <dbReference type="SAM" id="Phobius"/>
    </source>
</evidence>
<dbReference type="RefSeq" id="WP_354602556.1">
    <property type="nucleotide sequence ID" value="NZ_JBEWZI010000028.1"/>
</dbReference>
<accession>A0ABV2TRD3</accession>
<feature type="compositionally biased region" description="Low complexity" evidence="1">
    <location>
        <begin position="170"/>
        <end position="181"/>
    </location>
</feature>
<sequence length="432" mass="47344">MRISKKTVLILLGIFLISFFWMAKDPIRLSRKYEAINKAPVFAAARVLSARKVDVNRSSGAAVAYELSFVYEVDGHSHYGRETLGFLWQIAAPEILDVVYSQDKPDIYLTKSDYGTYSRRPGQLSGELRIAGVMSVICVLLSAFMFWRIESPRRQLGEVAEKVASRQKASSALSKQAKSNQHASRPPNVAQRASLPESVHSEAEPVHPATLALLRAIEDRRKEDPFIGAKIGGKEVLQRLLAGMKDEKGVHVESLLTALGALAGYACQASVRVEALANGEGENSRFMVVETDNGQKYYFGDALNKALAESKYSVWSLAAGTAQHLGCQQLPDLHAIFQHVASSGGRADFGIPRIPDGHRPADIPINYLKALWPVFLPLVKQFCASSFEWPLLFASAIQEAMEFGKGVIDPTLAVTIVMESAIPMSKVDLITA</sequence>
<evidence type="ECO:0000313" key="4">
    <source>
        <dbReference type="Proteomes" id="UP001549691"/>
    </source>
</evidence>
<name>A0ABV2TRD3_9RHOO</name>
<keyword evidence="4" id="KW-1185">Reference proteome</keyword>
<dbReference type="EMBL" id="JBEWZI010000028">
    <property type="protein sequence ID" value="MET7016098.1"/>
    <property type="molecule type" value="Genomic_DNA"/>
</dbReference>
<organism evidence="3 4">
    <name type="scientific">Uliginosibacterium flavum</name>
    <dbReference type="NCBI Taxonomy" id="1396831"/>
    <lineage>
        <taxon>Bacteria</taxon>
        <taxon>Pseudomonadati</taxon>
        <taxon>Pseudomonadota</taxon>
        <taxon>Betaproteobacteria</taxon>
        <taxon>Rhodocyclales</taxon>
        <taxon>Zoogloeaceae</taxon>
        <taxon>Uliginosibacterium</taxon>
    </lineage>
</organism>
<keyword evidence="2" id="KW-0472">Membrane</keyword>
<protein>
    <recommendedName>
        <fullName evidence="5">DUF3592 domain-containing protein</fullName>
    </recommendedName>
</protein>
<reference evidence="3 4" key="1">
    <citation type="submission" date="2024-07" db="EMBL/GenBank/DDBJ databases">
        <title>Uliginosibacterium flavum JJ3220;KACC:17644.</title>
        <authorList>
            <person name="Kim M.K."/>
        </authorList>
    </citation>
    <scope>NUCLEOTIDE SEQUENCE [LARGE SCALE GENOMIC DNA]</scope>
    <source>
        <strain evidence="3 4">KACC:17644</strain>
    </source>
</reference>
<proteinExistence type="predicted"/>
<comment type="caution">
    <text evidence="3">The sequence shown here is derived from an EMBL/GenBank/DDBJ whole genome shotgun (WGS) entry which is preliminary data.</text>
</comment>
<keyword evidence="2" id="KW-0812">Transmembrane</keyword>
<dbReference type="Proteomes" id="UP001549691">
    <property type="component" value="Unassembled WGS sequence"/>
</dbReference>
<evidence type="ECO:0000313" key="3">
    <source>
        <dbReference type="EMBL" id="MET7016098.1"/>
    </source>
</evidence>
<gene>
    <name evidence="3" type="ORF">ABXR19_18075</name>
</gene>